<sequence length="249" mass="28488">MTNPKRANFLPPPYFQGSPNRPHPSPHPLKLLRLRRAPCTSTRTVITPFTTIYTAWGLPSRCMVAKTSLIRKALKRRTLPPLGTRTSSHSLHPLPARTHSLLIPRNSERRSLTCFRWPKWQRRSPVQRSLVSQRTFHPRSLVRPSHPLPPLVRTWTAPPFSLPAQCSLHQDPNPPLNPRKTPSPARCRSRTPQRCFLRQPRTSISLCLNLAKCLSYRLKRTVLLPSLSIYGLLESLIPFSVNPRLQISL</sequence>
<reference evidence="2" key="1">
    <citation type="submission" date="2019-01" db="EMBL/GenBank/DDBJ databases">
        <title>Draft genome sequences of three monokaryotic isolates of the white-rot basidiomycete fungus Dichomitus squalens.</title>
        <authorList>
            <consortium name="DOE Joint Genome Institute"/>
            <person name="Lopez S.C."/>
            <person name="Andreopoulos B."/>
            <person name="Pangilinan J."/>
            <person name="Lipzen A."/>
            <person name="Riley R."/>
            <person name="Ahrendt S."/>
            <person name="Ng V."/>
            <person name="Barry K."/>
            <person name="Daum C."/>
            <person name="Grigoriev I.V."/>
            <person name="Hilden K.S."/>
            <person name="Makela M.R."/>
            <person name="de Vries R.P."/>
        </authorList>
    </citation>
    <scope>NUCLEOTIDE SEQUENCE [LARGE SCALE GENOMIC DNA]</scope>
    <source>
        <strain evidence="2">OM18370.1</strain>
    </source>
</reference>
<accession>A0A4Q9N5N8</accession>
<evidence type="ECO:0000256" key="1">
    <source>
        <dbReference type="SAM" id="MobiDB-lite"/>
    </source>
</evidence>
<dbReference type="Proteomes" id="UP000292957">
    <property type="component" value="Unassembled WGS sequence"/>
</dbReference>
<evidence type="ECO:0000313" key="2">
    <source>
        <dbReference type="EMBL" id="TBU35984.1"/>
    </source>
</evidence>
<protein>
    <submittedName>
        <fullName evidence="2">Uncharacterized protein</fullName>
    </submittedName>
</protein>
<dbReference type="AlphaFoldDB" id="A0A4Q9N5N8"/>
<name>A0A4Q9N5N8_9APHY</name>
<proteinExistence type="predicted"/>
<feature type="region of interest" description="Disordered" evidence="1">
    <location>
        <begin position="1"/>
        <end position="28"/>
    </location>
</feature>
<dbReference type="EMBL" id="ML143386">
    <property type="protein sequence ID" value="TBU35984.1"/>
    <property type="molecule type" value="Genomic_DNA"/>
</dbReference>
<feature type="region of interest" description="Disordered" evidence="1">
    <location>
        <begin position="167"/>
        <end position="188"/>
    </location>
</feature>
<gene>
    <name evidence="2" type="ORF">BD311DRAFT_744971</name>
</gene>
<organism evidence="2">
    <name type="scientific">Dichomitus squalens</name>
    <dbReference type="NCBI Taxonomy" id="114155"/>
    <lineage>
        <taxon>Eukaryota</taxon>
        <taxon>Fungi</taxon>
        <taxon>Dikarya</taxon>
        <taxon>Basidiomycota</taxon>
        <taxon>Agaricomycotina</taxon>
        <taxon>Agaricomycetes</taxon>
        <taxon>Polyporales</taxon>
        <taxon>Polyporaceae</taxon>
        <taxon>Dichomitus</taxon>
    </lineage>
</organism>